<evidence type="ECO:0000313" key="2">
    <source>
        <dbReference type="EMBL" id="TDH34284.1"/>
    </source>
</evidence>
<keyword evidence="1" id="KW-0812">Transmembrane</keyword>
<keyword evidence="3" id="KW-1185">Reference proteome</keyword>
<name>A0A4R5PHA2_9HYPH</name>
<dbReference type="EMBL" id="SMSI01000004">
    <property type="protein sequence ID" value="TDH34284.1"/>
    <property type="molecule type" value="Genomic_DNA"/>
</dbReference>
<evidence type="ECO:0000313" key="3">
    <source>
        <dbReference type="Proteomes" id="UP000295131"/>
    </source>
</evidence>
<organism evidence="2 3">
    <name type="scientific">Pseudohoeflea suaedae</name>
    <dbReference type="NCBI Taxonomy" id="877384"/>
    <lineage>
        <taxon>Bacteria</taxon>
        <taxon>Pseudomonadati</taxon>
        <taxon>Pseudomonadota</taxon>
        <taxon>Alphaproteobacteria</taxon>
        <taxon>Hyphomicrobiales</taxon>
        <taxon>Rhizobiaceae</taxon>
        <taxon>Pseudohoeflea</taxon>
    </lineage>
</organism>
<dbReference type="AlphaFoldDB" id="A0A4R5PHA2"/>
<feature type="transmembrane region" description="Helical" evidence="1">
    <location>
        <begin position="45"/>
        <end position="71"/>
    </location>
</feature>
<reference evidence="2 3" key="1">
    <citation type="journal article" date="2013" name="Int. J. Syst. Evol. Microbiol.">
        <title>Hoeflea suaedae sp. nov., an endophytic bacterium isolated from the root of the halophyte Suaeda maritima.</title>
        <authorList>
            <person name="Chung E.J."/>
            <person name="Park J.A."/>
            <person name="Pramanik P."/>
            <person name="Bibi F."/>
            <person name="Jeon C.O."/>
            <person name="Chung Y.R."/>
        </authorList>
    </citation>
    <scope>NUCLEOTIDE SEQUENCE [LARGE SCALE GENOMIC DNA]</scope>
    <source>
        <strain evidence="2 3">YC6898</strain>
    </source>
</reference>
<sequence length="81" mass="9077">MPKLIRFLLINTAFGILVGWLIAASVLYFNINGFGDLVNHSQSRIVAYFILFNSFGVTFGFAVMASAVMLIPRDKDEFDKL</sequence>
<accession>A0A4R5PHA2</accession>
<protein>
    <submittedName>
        <fullName evidence="2">Uncharacterized protein</fullName>
    </submittedName>
</protein>
<dbReference type="Proteomes" id="UP000295131">
    <property type="component" value="Unassembled WGS sequence"/>
</dbReference>
<gene>
    <name evidence="2" type="ORF">E2A64_16555</name>
</gene>
<comment type="caution">
    <text evidence="2">The sequence shown here is derived from an EMBL/GenBank/DDBJ whole genome shotgun (WGS) entry which is preliminary data.</text>
</comment>
<feature type="transmembrane region" description="Helical" evidence="1">
    <location>
        <begin position="7"/>
        <end position="29"/>
    </location>
</feature>
<dbReference type="OrthoDB" id="8115457at2"/>
<keyword evidence="1" id="KW-0472">Membrane</keyword>
<dbReference type="RefSeq" id="WP_133285630.1">
    <property type="nucleotide sequence ID" value="NZ_SMSI01000004.1"/>
</dbReference>
<evidence type="ECO:0000256" key="1">
    <source>
        <dbReference type="SAM" id="Phobius"/>
    </source>
</evidence>
<keyword evidence="1" id="KW-1133">Transmembrane helix</keyword>
<proteinExistence type="predicted"/>